<evidence type="ECO:0000256" key="3">
    <source>
        <dbReference type="ARBA" id="ARBA00022755"/>
    </source>
</evidence>
<evidence type="ECO:0000313" key="8">
    <source>
        <dbReference type="EMBL" id="MFD2760222.1"/>
    </source>
</evidence>
<organism evidence="8 9">
    <name type="scientific">Lentibacillus juripiscarius</name>
    <dbReference type="NCBI Taxonomy" id="257446"/>
    <lineage>
        <taxon>Bacteria</taxon>
        <taxon>Bacillati</taxon>
        <taxon>Bacillota</taxon>
        <taxon>Bacilli</taxon>
        <taxon>Bacillales</taxon>
        <taxon>Bacillaceae</taxon>
        <taxon>Lentibacillus</taxon>
    </lineage>
</organism>
<gene>
    <name evidence="6 8" type="primary">purN</name>
    <name evidence="8" type="ORF">ACFSUO_04440</name>
</gene>
<dbReference type="InterPro" id="IPR002376">
    <property type="entry name" value="Formyl_transf_N"/>
</dbReference>
<feature type="domain" description="Formyl transferase N-terminal" evidence="7">
    <location>
        <begin position="5"/>
        <end position="181"/>
    </location>
</feature>
<comment type="pathway">
    <text evidence="1 6">Purine metabolism; IMP biosynthesis via de novo pathway; N(2)-formyl-N(1)-(5-phospho-D-ribosyl)glycinamide from N(1)-(5-phospho-D-ribosyl)glycinamide (10-formyl THF route): step 1/1.</text>
</comment>
<dbReference type="CDD" id="cd08645">
    <property type="entry name" value="FMT_core_GART"/>
    <property type="match status" value="1"/>
</dbReference>
<comment type="similarity">
    <text evidence="4 6">Belongs to the GART family.</text>
</comment>
<dbReference type="NCBIfam" id="TIGR00639">
    <property type="entry name" value="PurN"/>
    <property type="match status" value="1"/>
</dbReference>
<dbReference type="PANTHER" id="PTHR43369">
    <property type="entry name" value="PHOSPHORIBOSYLGLYCINAMIDE FORMYLTRANSFERASE"/>
    <property type="match status" value="1"/>
</dbReference>
<comment type="catalytic activity">
    <reaction evidence="5 6">
        <text>N(1)-(5-phospho-beta-D-ribosyl)glycinamide + (6R)-10-formyltetrahydrofolate = N(2)-formyl-N(1)-(5-phospho-beta-D-ribosyl)glycinamide + (6S)-5,6,7,8-tetrahydrofolate + H(+)</text>
        <dbReference type="Rhea" id="RHEA:15053"/>
        <dbReference type="ChEBI" id="CHEBI:15378"/>
        <dbReference type="ChEBI" id="CHEBI:57453"/>
        <dbReference type="ChEBI" id="CHEBI:143788"/>
        <dbReference type="ChEBI" id="CHEBI:147286"/>
        <dbReference type="ChEBI" id="CHEBI:195366"/>
        <dbReference type="EC" id="2.1.2.2"/>
    </reaction>
</comment>
<reference evidence="9" key="1">
    <citation type="journal article" date="2019" name="Int. J. Syst. Evol. Microbiol.">
        <title>The Global Catalogue of Microorganisms (GCM) 10K type strain sequencing project: providing services to taxonomists for standard genome sequencing and annotation.</title>
        <authorList>
            <consortium name="The Broad Institute Genomics Platform"/>
            <consortium name="The Broad Institute Genome Sequencing Center for Infectious Disease"/>
            <person name="Wu L."/>
            <person name="Ma J."/>
        </authorList>
    </citation>
    <scope>NUCLEOTIDE SEQUENCE [LARGE SCALE GENOMIC DNA]</scope>
    <source>
        <strain evidence="9">TISTR 1535</strain>
    </source>
</reference>
<protein>
    <recommendedName>
        <fullName evidence="6">Phosphoribosylglycinamide formyltransferase</fullName>
        <ecNumber evidence="6">2.1.2.2</ecNumber>
    </recommendedName>
    <alternativeName>
        <fullName evidence="6">5'-phosphoribosylglycinamide transformylase</fullName>
    </alternativeName>
    <alternativeName>
        <fullName evidence="6">GAR transformylase</fullName>
        <shortName evidence="6">GART</shortName>
    </alternativeName>
</protein>
<dbReference type="InterPro" id="IPR036477">
    <property type="entry name" value="Formyl_transf_N_sf"/>
</dbReference>
<feature type="active site" description="Proton donor" evidence="6">
    <location>
        <position position="108"/>
    </location>
</feature>
<comment type="caution">
    <text evidence="8">The sequence shown here is derived from an EMBL/GenBank/DDBJ whole genome shotgun (WGS) entry which is preliminary data.</text>
</comment>
<feature type="binding site" evidence="6">
    <location>
        <position position="64"/>
    </location>
    <ligand>
        <name>(6R)-10-formyltetrahydrofolate</name>
        <dbReference type="ChEBI" id="CHEBI:195366"/>
    </ligand>
</feature>
<dbReference type="InterPro" id="IPR004607">
    <property type="entry name" value="GART"/>
</dbReference>
<comment type="function">
    <text evidence="6">Catalyzes the transfer of a formyl group from 10-formyltetrahydrofolate to 5-phospho-ribosyl-glycinamide (GAR), producing 5-phospho-ribosyl-N-formylglycinamide (FGAR) and tetrahydrofolate.</text>
</comment>
<dbReference type="HAMAP" id="MF_01930">
    <property type="entry name" value="PurN"/>
    <property type="match status" value="1"/>
</dbReference>
<dbReference type="PANTHER" id="PTHR43369:SF2">
    <property type="entry name" value="PHOSPHORIBOSYLGLYCINAMIDE FORMYLTRANSFERASE"/>
    <property type="match status" value="1"/>
</dbReference>
<dbReference type="EC" id="2.1.2.2" evidence="6"/>
<evidence type="ECO:0000256" key="5">
    <source>
        <dbReference type="ARBA" id="ARBA00047664"/>
    </source>
</evidence>
<accession>A0ABW5V6D2</accession>
<evidence type="ECO:0000259" key="7">
    <source>
        <dbReference type="Pfam" id="PF00551"/>
    </source>
</evidence>
<dbReference type="Proteomes" id="UP001597502">
    <property type="component" value="Unassembled WGS sequence"/>
</dbReference>
<evidence type="ECO:0000256" key="2">
    <source>
        <dbReference type="ARBA" id="ARBA00022679"/>
    </source>
</evidence>
<evidence type="ECO:0000313" key="9">
    <source>
        <dbReference type="Proteomes" id="UP001597502"/>
    </source>
</evidence>
<evidence type="ECO:0000256" key="1">
    <source>
        <dbReference type="ARBA" id="ARBA00005054"/>
    </source>
</evidence>
<dbReference type="Pfam" id="PF00551">
    <property type="entry name" value="Formyl_trans_N"/>
    <property type="match status" value="1"/>
</dbReference>
<evidence type="ECO:0000256" key="4">
    <source>
        <dbReference type="ARBA" id="ARBA00038440"/>
    </source>
</evidence>
<feature type="site" description="Raises pKa of active site His" evidence="6">
    <location>
        <position position="144"/>
    </location>
</feature>
<keyword evidence="2 6" id="KW-0808">Transferase</keyword>
<keyword evidence="9" id="KW-1185">Reference proteome</keyword>
<sequence>MKRIRAAIFASGTGSNFQAIMEEANLPVEVVLLVCDHPGAAVIERAEQHGIETLVFQPGAFANKEAYEQTLLDKLQDAGVTWLFLAGYMRIVGTVLLTNYKERIVNIHPSLLPDFPGKDAIGKVFRAGVETTGVTVHFVDEGIDTGPIIAQQEVPVLPEDTLETLTERVQHAERRLYPAVIRQLLEQDERKLDNHKTADHYSRQF</sequence>
<dbReference type="SUPFAM" id="SSF53328">
    <property type="entry name" value="Formyltransferase"/>
    <property type="match status" value="1"/>
</dbReference>
<keyword evidence="3 6" id="KW-0658">Purine biosynthesis</keyword>
<feature type="binding site" evidence="6">
    <location>
        <begin position="89"/>
        <end position="92"/>
    </location>
    <ligand>
        <name>(6R)-10-formyltetrahydrofolate</name>
        <dbReference type="ChEBI" id="CHEBI:195366"/>
    </ligand>
</feature>
<dbReference type="RefSeq" id="WP_382391482.1">
    <property type="nucleotide sequence ID" value="NZ_JBHUNA010000007.1"/>
</dbReference>
<dbReference type="GO" id="GO:0004644">
    <property type="term" value="F:phosphoribosylglycinamide formyltransferase activity"/>
    <property type="evidence" value="ECO:0007669"/>
    <property type="project" value="UniProtKB-EC"/>
</dbReference>
<dbReference type="EMBL" id="JBHUNA010000007">
    <property type="protein sequence ID" value="MFD2760222.1"/>
    <property type="molecule type" value="Genomic_DNA"/>
</dbReference>
<dbReference type="InterPro" id="IPR001555">
    <property type="entry name" value="GART_AS"/>
</dbReference>
<dbReference type="PROSITE" id="PS00373">
    <property type="entry name" value="GART"/>
    <property type="match status" value="1"/>
</dbReference>
<feature type="binding site" evidence="6">
    <location>
        <position position="106"/>
    </location>
    <ligand>
        <name>(6R)-10-formyltetrahydrofolate</name>
        <dbReference type="ChEBI" id="CHEBI:195366"/>
    </ligand>
</feature>
<name>A0ABW5V6D2_9BACI</name>
<evidence type="ECO:0000256" key="6">
    <source>
        <dbReference type="HAMAP-Rule" id="MF_01930"/>
    </source>
</evidence>
<dbReference type="Gene3D" id="3.40.50.170">
    <property type="entry name" value="Formyl transferase, N-terminal domain"/>
    <property type="match status" value="1"/>
</dbReference>
<feature type="binding site" evidence="6">
    <location>
        <begin position="14"/>
        <end position="16"/>
    </location>
    <ligand>
        <name>N(1)-(5-phospho-beta-D-ribosyl)glycinamide</name>
        <dbReference type="ChEBI" id="CHEBI:143788"/>
    </ligand>
</feature>
<proteinExistence type="inferred from homology"/>